<dbReference type="GO" id="GO:0006654">
    <property type="term" value="P:phosphatidic acid biosynthetic process"/>
    <property type="evidence" value="ECO:0007669"/>
    <property type="project" value="TreeGrafter"/>
</dbReference>
<proteinExistence type="predicted"/>
<evidence type="ECO:0000313" key="5">
    <source>
        <dbReference type="Proteomes" id="UP000284219"/>
    </source>
</evidence>
<dbReference type="PANTHER" id="PTHR10434:SF11">
    <property type="entry name" value="1-ACYL-SN-GLYCEROL-3-PHOSPHATE ACYLTRANSFERASE"/>
    <property type="match status" value="1"/>
</dbReference>
<comment type="caution">
    <text evidence="4">The sequence shown here is derived from an EMBL/GenBank/DDBJ whole genome shotgun (WGS) entry which is preliminary data.</text>
</comment>
<name>A0A419SK55_9BACL</name>
<evidence type="ECO:0000256" key="2">
    <source>
        <dbReference type="ARBA" id="ARBA00023315"/>
    </source>
</evidence>
<dbReference type="Pfam" id="PF01553">
    <property type="entry name" value="Acyltransferase"/>
    <property type="match status" value="1"/>
</dbReference>
<dbReference type="CDD" id="cd07989">
    <property type="entry name" value="LPLAT_AGPAT-like"/>
    <property type="match status" value="1"/>
</dbReference>
<dbReference type="SMART" id="SM00563">
    <property type="entry name" value="PlsC"/>
    <property type="match status" value="1"/>
</dbReference>
<protein>
    <submittedName>
        <fullName evidence="4">Acyl-phosphate glycerol 3-phosphate acyltransferase</fullName>
    </submittedName>
</protein>
<gene>
    <name evidence="4" type="ORF">BEP19_08180</name>
</gene>
<organism evidence="4 5">
    <name type="scientific">Ammoniphilus oxalaticus</name>
    <dbReference type="NCBI Taxonomy" id="66863"/>
    <lineage>
        <taxon>Bacteria</taxon>
        <taxon>Bacillati</taxon>
        <taxon>Bacillota</taxon>
        <taxon>Bacilli</taxon>
        <taxon>Bacillales</taxon>
        <taxon>Paenibacillaceae</taxon>
        <taxon>Aneurinibacillus group</taxon>
        <taxon>Ammoniphilus</taxon>
    </lineage>
</organism>
<feature type="domain" description="Phospholipid/glycerol acyltransferase" evidence="3">
    <location>
        <begin position="33"/>
        <end position="145"/>
    </location>
</feature>
<dbReference type="Proteomes" id="UP000284219">
    <property type="component" value="Unassembled WGS sequence"/>
</dbReference>
<evidence type="ECO:0000256" key="1">
    <source>
        <dbReference type="ARBA" id="ARBA00022679"/>
    </source>
</evidence>
<sequence length="191" mass="21609">MVYHTIRAIVKFYLHLRFRIKIEGIEHIPKDSCILAMNHTSNYDPILVGTHTPRKMYIMAKEELFRIGWFGRLITEMGAFPIKRGQADLKSLKHSLKLLKDGQIFSIFIEGTRSKSGEIQEAKKGIGFIAARSKATVIPTYIHGVNNGWFKPAGVVFGPPIEFPDGLGHEEIANLIAEEIRKLKQQHDSDA</sequence>
<keyword evidence="5" id="KW-1185">Reference proteome</keyword>
<dbReference type="InterPro" id="IPR002123">
    <property type="entry name" value="Plipid/glycerol_acylTrfase"/>
</dbReference>
<dbReference type="EMBL" id="MCHY01000008">
    <property type="protein sequence ID" value="RKD24362.1"/>
    <property type="molecule type" value="Genomic_DNA"/>
</dbReference>
<accession>A0A419SK55</accession>
<keyword evidence="1 4" id="KW-0808">Transferase</keyword>
<dbReference type="OrthoDB" id="9803035at2"/>
<dbReference type="SUPFAM" id="SSF69593">
    <property type="entry name" value="Glycerol-3-phosphate (1)-acyltransferase"/>
    <property type="match status" value="1"/>
</dbReference>
<reference evidence="4 5" key="1">
    <citation type="submission" date="2016-08" db="EMBL/GenBank/DDBJ databases">
        <title>Novel Firmicute Genomes.</title>
        <authorList>
            <person name="Poppleton D.I."/>
            <person name="Gribaldo S."/>
        </authorList>
    </citation>
    <scope>NUCLEOTIDE SEQUENCE [LARGE SCALE GENOMIC DNA]</scope>
    <source>
        <strain evidence="4 5">RAOx-1</strain>
    </source>
</reference>
<dbReference type="PANTHER" id="PTHR10434">
    <property type="entry name" value="1-ACYL-SN-GLYCEROL-3-PHOSPHATE ACYLTRANSFERASE"/>
    <property type="match status" value="1"/>
</dbReference>
<keyword evidence="2 4" id="KW-0012">Acyltransferase</keyword>
<dbReference type="AlphaFoldDB" id="A0A419SK55"/>
<dbReference type="GO" id="GO:0003841">
    <property type="term" value="F:1-acylglycerol-3-phosphate O-acyltransferase activity"/>
    <property type="evidence" value="ECO:0007669"/>
    <property type="project" value="TreeGrafter"/>
</dbReference>
<evidence type="ECO:0000313" key="4">
    <source>
        <dbReference type="EMBL" id="RKD24362.1"/>
    </source>
</evidence>
<evidence type="ECO:0000259" key="3">
    <source>
        <dbReference type="SMART" id="SM00563"/>
    </source>
</evidence>